<reference evidence="9 10" key="1">
    <citation type="submission" date="2020-02" db="EMBL/GenBank/DDBJ databases">
        <authorList>
            <person name="Li X.-J."/>
            <person name="Han X.-M."/>
        </authorList>
    </citation>
    <scope>NUCLEOTIDE SEQUENCE [LARGE SCALE GENOMIC DNA]</scope>
    <source>
        <strain evidence="9 10">CCTCC AB 2017055</strain>
    </source>
</reference>
<proteinExistence type="inferred from homology"/>
<evidence type="ECO:0000256" key="8">
    <source>
        <dbReference type="HAMAP-Rule" id="MF_01416"/>
    </source>
</evidence>
<evidence type="ECO:0000256" key="6">
    <source>
        <dbReference type="ARBA" id="ARBA00023196"/>
    </source>
</evidence>
<name>A0A6L9S734_9ACTN</name>
<evidence type="ECO:0000256" key="2">
    <source>
        <dbReference type="ARBA" id="ARBA00022448"/>
    </source>
</evidence>
<dbReference type="Proteomes" id="UP000475214">
    <property type="component" value="Unassembled WGS sequence"/>
</dbReference>
<keyword evidence="4 8" id="KW-0406">Ion transport</keyword>
<comment type="function">
    <text evidence="8">F(1)F(0) ATP synthase produces ATP from ADP in the presence of a proton or sodium gradient. F-type ATPases consist of two structural domains, F(1) containing the extramembraneous catalytic core and F(0) containing the membrane proton channel, linked together by a central stalk and a peripheral stalk. During catalysis, ATP synthesis in the catalytic domain of F(1) is coupled via a rotary mechanism of the central stalk subunits to proton translocation.</text>
</comment>
<dbReference type="PANTHER" id="PTHR11910">
    <property type="entry name" value="ATP SYNTHASE DELTA CHAIN"/>
    <property type="match status" value="1"/>
</dbReference>
<organism evidence="9 10">
    <name type="scientific">Phytoactinopolyspora halotolerans</name>
    <dbReference type="NCBI Taxonomy" id="1981512"/>
    <lineage>
        <taxon>Bacteria</taxon>
        <taxon>Bacillati</taxon>
        <taxon>Actinomycetota</taxon>
        <taxon>Actinomycetes</taxon>
        <taxon>Jiangellales</taxon>
        <taxon>Jiangellaceae</taxon>
        <taxon>Phytoactinopolyspora</taxon>
    </lineage>
</organism>
<evidence type="ECO:0000256" key="1">
    <source>
        <dbReference type="ARBA" id="ARBA00004370"/>
    </source>
</evidence>
<comment type="similarity">
    <text evidence="8">Belongs to the ATPase delta chain family.</text>
</comment>
<dbReference type="HAMAP" id="MF_01416">
    <property type="entry name" value="ATP_synth_delta_bact"/>
    <property type="match status" value="1"/>
</dbReference>
<dbReference type="InterPro" id="IPR000711">
    <property type="entry name" value="ATPase_OSCP/dsu"/>
</dbReference>
<keyword evidence="10" id="KW-1185">Reference proteome</keyword>
<keyword evidence="8" id="KW-1003">Cell membrane</keyword>
<dbReference type="PRINTS" id="PR00125">
    <property type="entry name" value="ATPASEDELTA"/>
</dbReference>
<dbReference type="Pfam" id="PF00213">
    <property type="entry name" value="OSCP"/>
    <property type="match status" value="1"/>
</dbReference>
<evidence type="ECO:0000256" key="4">
    <source>
        <dbReference type="ARBA" id="ARBA00023065"/>
    </source>
</evidence>
<keyword evidence="3 8" id="KW-0375">Hydrogen ion transport</keyword>
<dbReference type="GO" id="GO:0045259">
    <property type="term" value="C:proton-transporting ATP synthase complex"/>
    <property type="evidence" value="ECO:0007669"/>
    <property type="project" value="UniProtKB-KW"/>
</dbReference>
<keyword evidence="2 8" id="KW-0813">Transport</keyword>
<protein>
    <recommendedName>
        <fullName evidence="8">ATP synthase subunit delta</fullName>
    </recommendedName>
    <alternativeName>
        <fullName evidence="8">ATP synthase F(1) sector subunit delta</fullName>
    </alternativeName>
    <alternativeName>
        <fullName evidence="8">F-type ATPase subunit delta</fullName>
        <shortName evidence="8">F-ATPase subunit delta</shortName>
    </alternativeName>
</protein>
<dbReference type="PROSITE" id="PS00389">
    <property type="entry name" value="ATPASE_DELTA"/>
    <property type="match status" value="1"/>
</dbReference>
<keyword evidence="6 8" id="KW-0139">CF(1)</keyword>
<dbReference type="InterPro" id="IPR020781">
    <property type="entry name" value="ATPase_OSCP/d_CS"/>
</dbReference>
<dbReference type="GO" id="GO:0046933">
    <property type="term" value="F:proton-transporting ATP synthase activity, rotational mechanism"/>
    <property type="evidence" value="ECO:0007669"/>
    <property type="project" value="UniProtKB-UniRule"/>
</dbReference>
<accession>A0A6L9S734</accession>
<dbReference type="NCBIfam" id="TIGR01145">
    <property type="entry name" value="ATP_synt_delta"/>
    <property type="match status" value="1"/>
</dbReference>
<dbReference type="SUPFAM" id="SSF47928">
    <property type="entry name" value="N-terminal domain of the delta subunit of the F1F0-ATP synthase"/>
    <property type="match status" value="1"/>
</dbReference>
<dbReference type="NCBIfam" id="NF009967">
    <property type="entry name" value="PRK13430.1"/>
    <property type="match status" value="1"/>
</dbReference>
<comment type="caution">
    <text evidence="9">The sequence shown here is derived from an EMBL/GenBank/DDBJ whole genome shotgun (WGS) entry which is preliminary data.</text>
</comment>
<dbReference type="InterPro" id="IPR026015">
    <property type="entry name" value="ATP_synth_OSCP/delta_N_sf"/>
</dbReference>
<dbReference type="EMBL" id="JAAGOA010000006">
    <property type="protein sequence ID" value="NEE00571.1"/>
    <property type="molecule type" value="Genomic_DNA"/>
</dbReference>
<comment type="function">
    <text evidence="8">This protein is part of the stalk that links CF(0) to CF(1). It either transmits conformational changes from CF(0) to CF(1) or is implicated in proton conduction.</text>
</comment>
<comment type="subcellular location">
    <subcellularLocation>
        <location evidence="8">Cell membrane</location>
        <topology evidence="8">Peripheral membrane protein</topology>
    </subcellularLocation>
    <subcellularLocation>
        <location evidence="1">Membrane</location>
    </subcellularLocation>
</comment>
<evidence type="ECO:0000256" key="3">
    <source>
        <dbReference type="ARBA" id="ARBA00022781"/>
    </source>
</evidence>
<dbReference type="GO" id="GO:0005886">
    <property type="term" value="C:plasma membrane"/>
    <property type="evidence" value="ECO:0007669"/>
    <property type="project" value="UniProtKB-SubCell"/>
</dbReference>
<dbReference type="RefSeq" id="WP_163736538.1">
    <property type="nucleotide sequence ID" value="NZ_JAAGOA010000006.1"/>
</dbReference>
<evidence type="ECO:0000313" key="9">
    <source>
        <dbReference type="EMBL" id="NEE00571.1"/>
    </source>
</evidence>
<sequence>MLGSSRSSFAAAREALAERDVASESDLSAELLAIANALAGSAGLRGALSDSGTEAAKRVALARSVFEGKISSAAMEVLTDLAGRRWNSGSDLVDAVEGLGFEAALITVEAAGRLDTVEDELFRIERLIAGDDQLRQALSDRAVEPQAKAELMHSLLEGVADPVTQGLVRQLVEHPRGRQLGEALTALVEQSSRRRQHLLATVTVAAPISADHQTRLAAALGRIYRREIDIQLEIDPEVLGGVKVRIGDEVIDGSVAHRLEGIRRRLAG</sequence>
<keyword evidence="5 8" id="KW-0472">Membrane</keyword>
<keyword evidence="7 8" id="KW-0066">ATP synthesis</keyword>
<evidence type="ECO:0000313" key="10">
    <source>
        <dbReference type="Proteomes" id="UP000475214"/>
    </source>
</evidence>
<evidence type="ECO:0000256" key="7">
    <source>
        <dbReference type="ARBA" id="ARBA00023310"/>
    </source>
</evidence>
<dbReference type="AlphaFoldDB" id="A0A6L9S734"/>
<dbReference type="Gene3D" id="1.10.520.20">
    <property type="entry name" value="N-terminal domain of the delta subunit of the F1F0-ATP synthase"/>
    <property type="match status" value="1"/>
</dbReference>
<gene>
    <name evidence="8" type="primary">atpH</name>
    <name evidence="9" type="ORF">G1H10_10365</name>
</gene>
<evidence type="ECO:0000256" key="5">
    <source>
        <dbReference type="ARBA" id="ARBA00023136"/>
    </source>
</evidence>